<evidence type="ECO:0000313" key="3">
    <source>
        <dbReference type="EMBL" id="OJD19657.1"/>
    </source>
</evidence>
<dbReference type="PROSITE" id="PS50090">
    <property type="entry name" value="MYB_LIKE"/>
    <property type="match status" value="1"/>
</dbReference>
<keyword evidence="4" id="KW-1185">Reference proteome</keyword>
<dbReference type="Gene3D" id="1.10.10.60">
    <property type="entry name" value="Homeodomain-like"/>
    <property type="match status" value="1"/>
</dbReference>
<gene>
    <name evidence="3" type="ORF">AJ78_00389</name>
</gene>
<evidence type="ECO:0000313" key="4">
    <source>
        <dbReference type="Proteomes" id="UP000182235"/>
    </source>
</evidence>
<evidence type="ECO:0000256" key="1">
    <source>
        <dbReference type="SAM" id="MobiDB-lite"/>
    </source>
</evidence>
<sequence>MKAPNKMNIRQQKGCNRQARAHDWTPEDCEKLLKLRAQHPEMTWNEFQLKCFPGRTHKALRHRLYARLAAVTVEPPNPILLQGPRHRVARVADVLSSDGHDDSLETDSYDDDTDDNEPYGNLPGDEPNCPETICDELVQEANTSPRHELENSRNKNLSSNSAKQFRTLESQHSSGSPTHFSMDSNTQPSGSNSHSPSINLAQITEYDAVYILRQAKSAEVYKSMLEKLREAFSSVKPEVDKITDSCSDIIQSNFGRSEKLDLAADNIGKIFRDIDAVLQQTKKY</sequence>
<dbReference type="CDD" id="cd00167">
    <property type="entry name" value="SANT"/>
    <property type="match status" value="1"/>
</dbReference>
<name>A0A1J9PTC9_9EURO</name>
<dbReference type="Proteomes" id="UP000182235">
    <property type="component" value="Unassembled WGS sequence"/>
</dbReference>
<dbReference type="InterPro" id="IPR009057">
    <property type="entry name" value="Homeodomain-like_sf"/>
</dbReference>
<feature type="domain" description="Myb-like" evidence="2">
    <location>
        <begin position="16"/>
        <end position="68"/>
    </location>
</feature>
<dbReference type="OrthoDB" id="4172757at2759"/>
<dbReference type="AlphaFoldDB" id="A0A1J9PTC9"/>
<accession>A0A1J9PTC9</accession>
<feature type="compositionally biased region" description="Polar residues" evidence="1">
    <location>
        <begin position="154"/>
        <end position="197"/>
    </location>
</feature>
<dbReference type="InterPro" id="IPR001005">
    <property type="entry name" value="SANT/Myb"/>
</dbReference>
<organism evidence="3 4">
    <name type="scientific">Emergomyces pasteurianus Ep9510</name>
    <dbReference type="NCBI Taxonomy" id="1447872"/>
    <lineage>
        <taxon>Eukaryota</taxon>
        <taxon>Fungi</taxon>
        <taxon>Dikarya</taxon>
        <taxon>Ascomycota</taxon>
        <taxon>Pezizomycotina</taxon>
        <taxon>Eurotiomycetes</taxon>
        <taxon>Eurotiomycetidae</taxon>
        <taxon>Onygenales</taxon>
        <taxon>Ajellomycetaceae</taxon>
        <taxon>Emergomyces</taxon>
    </lineage>
</organism>
<proteinExistence type="predicted"/>
<comment type="caution">
    <text evidence="3">The sequence shown here is derived from an EMBL/GenBank/DDBJ whole genome shotgun (WGS) entry which is preliminary data.</text>
</comment>
<dbReference type="SUPFAM" id="SSF46689">
    <property type="entry name" value="Homeodomain-like"/>
    <property type="match status" value="1"/>
</dbReference>
<reference evidence="3 4" key="1">
    <citation type="submission" date="2015-07" db="EMBL/GenBank/DDBJ databases">
        <title>Emmonsia species relationships and genome sequence.</title>
        <authorList>
            <consortium name="The Broad Institute Genomics Platform"/>
            <person name="Cuomo C.A."/>
            <person name="Munoz J.F."/>
            <person name="Imamovic A."/>
            <person name="Priest M.E."/>
            <person name="Young S."/>
            <person name="Clay O.K."/>
            <person name="McEwen J.G."/>
        </authorList>
    </citation>
    <scope>NUCLEOTIDE SEQUENCE [LARGE SCALE GENOMIC DNA]</scope>
    <source>
        <strain evidence="3 4">UAMH 9510</strain>
    </source>
</reference>
<dbReference type="EMBL" id="LGRN01000006">
    <property type="protein sequence ID" value="OJD19657.1"/>
    <property type="molecule type" value="Genomic_DNA"/>
</dbReference>
<feature type="region of interest" description="Disordered" evidence="1">
    <location>
        <begin position="95"/>
        <end position="197"/>
    </location>
</feature>
<dbReference type="VEuPathDB" id="FungiDB:AJ78_00389"/>
<evidence type="ECO:0000259" key="2">
    <source>
        <dbReference type="PROSITE" id="PS50090"/>
    </source>
</evidence>
<protein>
    <recommendedName>
        <fullName evidence="2">Myb-like domain-containing protein</fullName>
    </recommendedName>
</protein>
<feature type="compositionally biased region" description="Acidic residues" evidence="1">
    <location>
        <begin position="104"/>
        <end position="117"/>
    </location>
</feature>